<organism evidence="1 2">
    <name type="scientific">Solanum bulbocastanum</name>
    <name type="common">Wild potato</name>
    <dbReference type="NCBI Taxonomy" id="147425"/>
    <lineage>
        <taxon>Eukaryota</taxon>
        <taxon>Viridiplantae</taxon>
        <taxon>Streptophyta</taxon>
        <taxon>Embryophyta</taxon>
        <taxon>Tracheophyta</taxon>
        <taxon>Spermatophyta</taxon>
        <taxon>Magnoliopsida</taxon>
        <taxon>eudicotyledons</taxon>
        <taxon>Gunneridae</taxon>
        <taxon>Pentapetalae</taxon>
        <taxon>asterids</taxon>
        <taxon>lamiids</taxon>
        <taxon>Solanales</taxon>
        <taxon>Solanaceae</taxon>
        <taxon>Solanoideae</taxon>
        <taxon>Solaneae</taxon>
        <taxon>Solanum</taxon>
    </lineage>
</organism>
<comment type="caution">
    <text evidence="1">The sequence shown here is derived from an EMBL/GenBank/DDBJ whole genome shotgun (WGS) entry which is preliminary data.</text>
</comment>
<reference evidence="1 2" key="1">
    <citation type="submission" date="2024-02" db="EMBL/GenBank/DDBJ databases">
        <title>de novo genome assembly of Solanum bulbocastanum strain 11H21.</title>
        <authorList>
            <person name="Hosaka A.J."/>
        </authorList>
    </citation>
    <scope>NUCLEOTIDE SEQUENCE [LARGE SCALE GENOMIC DNA]</scope>
    <source>
        <tissue evidence="1">Young leaves</tissue>
    </source>
</reference>
<proteinExistence type="predicted"/>
<gene>
    <name evidence="1" type="ORF">RDI58_016236</name>
</gene>
<keyword evidence="2" id="KW-1185">Reference proteome</keyword>
<dbReference type="EMBL" id="JBANQN010000006">
    <property type="protein sequence ID" value="KAK6787711.1"/>
    <property type="molecule type" value="Genomic_DNA"/>
</dbReference>
<accession>A0AAN8TLK0</accession>
<evidence type="ECO:0000313" key="2">
    <source>
        <dbReference type="Proteomes" id="UP001371456"/>
    </source>
</evidence>
<dbReference type="Proteomes" id="UP001371456">
    <property type="component" value="Unassembled WGS sequence"/>
</dbReference>
<protein>
    <submittedName>
        <fullName evidence="1">Uncharacterized protein</fullName>
    </submittedName>
</protein>
<evidence type="ECO:0000313" key="1">
    <source>
        <dbReference type="EMBL" id="KAK6787711.1"/>
    </source>
</evidence>
<name>A0AAN8TLK0_SOLBU</name>
<sequence length="57" mass="6741">MREANRLAKAKMTLDQAGQVQVHNFDNLPRTERRILNTDKQRIPLLRIKTRRINPTC</sequence>
<dbReference type="AlphaFoldDB" id="A0AAN8TLK0"/>